<sequence>MVGYHNGSISISNMKLQFMILQGNFTYLGILGVTEGYECFIYNVQTSLQLPTNNSGTHVGVLSSYMLAENWSVINITISNSYIYSQLLTGLLMGYINSGTFSQIYVYSSTANSSGSYNWALSGVLYGDSKGYSVQNTQQKTTVHQCYFENNTIFTNNSVIQATSGGLIGDSQDNNIRIQNVKLILNNISSYGSAIQADSSGLIAFLYDAIIDIINVYISQINLYSNNVNVAFAGGFIAQTSLNYKVQITDSKISNIQINIYGTQFRVGIIFSLTPSVLTATGLRSEGTNSINGAAVNNCGNIQTFNEQNGC</sequence>
<evidence type="ECO:0000313" key="1">
    <source>
        <dbReference type="EMBL" id="CAI9944884.1"/>
    </source>
</evidence>
<reference evidence="2 3" key="2">
    <citation type="submission" date="2024-07" db="EMBL/GenBank/DDBJ databases">
        <authorList>
            <person name="Akdeniz Z."/>
        </authorList>
    </citation>
    <scope>NUCLEOTIDE SEQUENCE [LARGE SCALE GENOMIC DNA]</scope>
</reference>
<name>A0AA86Q3G2_9EUKA</name>
<comment type="caution">
    <text evidence="1">The sequence shown here is derived from an EMBL/GenBank/DDBJ whole genome shotgun (WGS) entry which is preliminary data.</text>
</comment>
<dbReference type="Proteomes" id="UP001642409">
    <property type="component" value="Unassembled WGS sequence"/>
</dbReference>
<evidence type="ECO:0000313" key="3">
    <source>
        <dbReference type="Proteomes" id="UP001642409"/>
    </source>
</evidence>
<accession>A0AA86Q3G2</accession>
<protein>
    <submittedName>
        <fullName evidence="2">Hypothetical_protein</fullName>
    </submittedName>
</protein>
<dbReference type="EMBL" id="CAXDID020000182">
    <property type="protein sequence ID" value="CAL6049860.1"/>
    <property type="molecule type" value="Genomic_DNA"/>
</dbReference>
<proteinExistence type="predicted"/>
<evidence type="ECO:0000313" key="2">
    <source>
        <dbReference type="EMBL" id="CAL6049860.1"/>
    </source>
</evidence>
<reference evidence="1" key="1">
    <citation type="submission" date="2023-06" db="EMBL/GenBank/DDBJ databases">
        <authorList>
            <person name="Kurt Z."/>
        </authorList>
    </citation>
    <scope>NUCLEOTIDE SEQUENCE</scope>
</reference>
<organism evidence="1">
    <name type="scientific">Hexamita inflata</name>
    <dbReference type="NCBI Taxonomy" id="28002"/>
    <lineage>
        <taxon>Eukaryota</taxon>
        <taxon>Metamonada</taxon>
        <taxon>Diplomonadida</taxon>
        <taxon>Hexamitidae</taxon>
        <taxon>Hexamitinae</taxon>
        <taxon>Hexamita</taxon>
    </lineage>
</organism>
<gene>
    <name evidence="1" type="ORF">HINF_LOCUS32529</name>
    <name evidence="2" type="ORF">HINF_LOCUS43609</name>
</gene>
<dbReference type="EMBL" id="CATOUU010000735">
    <property type="protein sequence ID" value="CAI9944884.1"/>
    <property type="molecule type" value="Genomic_DNA"/>
</dbReference>
<keyword evidence="3" id="KW-1185">Reference proteome</keyword>
<dbReference type="AlphaFoldDB" id="A0AA86Q3G2"/>